<feature type="domain" description="Thioredoxin" evidence="1">
    <location>
        <begin position="18"/>
        <end position="103"/>
    </location>
</feature>
<evidence type="ECO:0000313" key="2">
    <source>
        <dbReference type="EMBL" id="AYV75644.1"/>
    </source>
</evidence>
<evidence type="ECO:0000259" key="1">
    <source>
        <dbReference type="Pfam" id="PF00085"/>
    </source>
</evidence>
<dbReference type="InterPro" id="IPR013766">
    <property type="entry name" value="Thioredoxin_domain"/>
</dbReference>
<dbReference type="Gene3D" id="3.40.30.10">
    <property type="entry name" value="Glutaredoxin"/>
    <property type="match status" value="1"/>
</dbReference>
<dbReference type="InterPro" id="IPR036249">
    <property type="entry name" value="Thioredoxin-like_sf"/>
</dbReference>
<dbReference type="Pfam" id="PF00085">
    <property type="entry name" value="Thioredoxin"/>
    <property type="match status" value="1"/>
</dbReference>
<sequence length="111" mass="13094">MTIVEIASGEELYFILTRYQKVVLYFYVPWRLQCTNFNKSYINESRKVSNNGIIFCRISVDEHPRIQNVYDVDVRKTPVVIYLNNTEIVKKFYGNKPEVLVDYTTDFSHAA</sequence>
<dbReference type="SUPFAM" id="SSF52833">
    <property type="entry name" value="Thioredoxin-like"/>
    <property type="match status" value="1"/>
</dbReference>
<protein>
    <recommendedName>
        <fullName evidence="1">Thioredoxin domain-containing protein</fullName>
    </recommendedName>
</protein>
<reference evidence="2" key="1">
    <citation type="submission" date="2018-10" db="EMBL/GenBank/DDBJ databases">
        <title>Hidden diversity of soil giant viruses.</title>
        <authorList>
            <person name="Schulz F."/>
            <person name="Alteio L."/>
            <person name="Goudeau D."/>
            <person name="Ryan E.M."/>
            <person name="Malmstrom R.R."/>
            <person name="Blanchard J."/>
            <person name="Woyke T."/>
        </authorList>
    </citation>
    <scope>NUCLEOTIDE SEQUENCE</scope>
    <source>
        <strain evidence="2">TEV1</strain>
    </source>
</reference>
<dbReference type="EMBL" id="MK071980">
    <property type="protein sequence ID" value="AYV75644.1"/>
    <property type="molecule type" value="Genomic_DNA"/>
</dbReference>
<gene>
    <name evidence="2" type="ORF">Terrestrivirus2_152</name>
</gene>
<accession>A0A3G4ZMK5</accession>
<name>A0A3G4ZMK5_9VIRU</name>
<proteinExistence type="predicted"/>
<organism evidence="2">
    <name type="scientific">Terrestrivirus sp</name>
    <dbReference type="NCBI Taxonomy" id="2487775"/>
    <lineage>
        <taxon>Viruses</taxon>
        <taxon>Varidnaviria</taxon>
        <taxon>Bamfordvirae</taxon>
        <taxon>Nucleocytoviricota</taxon>
        <taxon>Megaviricetes</taxon>
        <taxon>Imitervirales</taxon>
        <taxon>Mimiviridae</taxon>
        <taxon>Klosneuvirinae</taxon>
    </lineage>
</organism>